<evidence type="ECO:0000256" key="1">
    <source>
        <dbReference type="SAM" id="MobiDB-lite"/>
    </source>
</evidence>
<dbReference type="Proteomes" id="UP000287224">
    <property type="component" value="Unassembled WGS sequence"/>
</dbReference>
<dbReference type="AlphaFoldDB" id="A0A401ZQA4"/>
<evidence type="ECO:0000313" key="3">
    <source>
        <dbReference type="Proteomes" id="UP000287224"/>
    </source>
</evidence>
<name>A0A401ZQA4_9CHLR</name>
<organism evidence="2 3">
    <name type="scientific">Dictyobacter aurantiacus</name>
    <dbReference type="NCBI Taxonomy" id="1936993"/>
    <lineage>
        <taxon>Bacteria</taxon>
        <taxon>Bacillati</taxon>
        <taxon>Chloroflexota</taxon>
        <taxon>Ktedonobacteria</taxon>
        <taxon>Ktedonobacterales</taxon>
        <taxon>Dictyobacteraceae</taxon>
        <taxon>Dictyobacter</taxon>
    </lineage>
</organism>
<accession>A0A401ZQA4</accession>
<sequence>MHVLDYGTPCLYVLEVGGASAPPTSNTYNPLEHSGVVNGEHLGRGR</sequence>
<proteinExistence type="predicted"/>
<gene>
    <name evidence="2" type="ORF">KDAU_63920</name>
</gene>
<dbReference type="EMBL" id="BIFQ01000002">
    <property type="protein sequence ID" value="GCE09063.1"/>
    <property type="molecule type" value="Genomic_DNA"/>
</dbReference>
<comment type="caution">
    <text evidence="2">The sequence shown here is derived from an EMBL/GenBank/DDBJ whole genome shotgun (WGS) entry which is preliminary data.</text>
</comment>
<evidence type="ECO:0000313" key="2">
    <source>
        <dbReference type="EMBL" id="GCE09063.1"/>
    </source>
</evidence>
<feature type="region of interest" description="Disordered" evidence="1">
    <location>
        <begin position="24"/>
        <end position="46"/>
    </location>
</feature>
<reference evidence="3" key="1">
    <citation type="submission" date="2018-12" db="EMBL/GenBank/DDBJ databases">
        <title>Tengunoibacter tsumagoiensis gen. nov., sp. nov., Dictyobacter kobayashii sp. nov., D. alpinus sp. nov., and D. joshuensis sp. nov. and description of Dictyobacteraceae fam. nov. within the order Ktedonobacterales isolated from Tengu-no-mugimeshi.</title>
        <authorList>
            <person name="Wang C.M."/>
            <person name="Zheng Y."/>
            <person name="Sakai Y."/>
            <person name="Toyoda A."/>
            <person name="Minakuchi Y."/>
            <person name="Abe K."/>
            <person name="Yokota A."/>
            <person name="Yabe S."/>
        </authorList>
    </citation>
    <scope>NUCLEOTIDE SEQUENCE [LARGE SCALE GENOMIC DNA]</scope>
    <source>
        <strain evidence="3">S-27</strain>
    </source>
</reference>
<keyword evidence="3" id="KW-1185">Reference proteome</keyword>
<protein>
    <submittedName>
        <fullName evidence="2">Uncharacterized protein</fullName>
    </submittedName>
</protein>